<evidence type="ECO:0000313" key="2">
    <source>
        <dbReference type="EMBL" id="CAH9115936.1"/>
    </source>
</evidence>
<gene>
    <name evidence="2" type="ORF">CEURO_LOCUS20946</name>
</gene>
<evidence type="ECO:0000256" key="1">
    <source>
        <dbReference type="SAM" id="MobiDB-lite"/>
    </source>
</evidence>
<protein>
    <submittedName>
        <fullName evidence="2">Uncharacterized protein</fullName>
    </submittedName>
</protein>
<evidence type="ECO:0000313" key="3">
    <source>
        <dbReference type="Proteomes" id="UP001152484"/>
    </source>
</evidence>
<proteinExistence type="predicted"/>
<comment type="caution">
    <text evidence="2">The sequence shown here is derived from an EMBL/GenBank/DDBJ whole genome shotgun (WGS) entry which is preliminary data.</text>
</comment>
<dbReference type="AlphaFoldDB" id="A0A9P1ELH1"/>
<dbReference type="Proteomes" id="UP001152484">
    <property type="component" value="Unassembled WGS sequence"/>
</dbReference>
<feature type="region of interest" description="Disordered" evidence="1">
    <location>
        <begin position="1"/>
        <end position="20"/>
    </location>
</feature>
<sequence length="20" mass="2125">MRPDAHGESVADVVSRLTNA</sequence>
<keyword evidence="3" id="KW-1185">Reference proteome</keyword>
<name>A0A9P1ELH1_CUSEU</name>
<organism evidence="2 3">
    <name type="scientific">Cuscuta europaea</name>
    <name type="common">European dodder</name>
    <dbReference type="NCBI Taxonomy" id="41803"/>
    <lineage>
        <taxon>Eukaryota</taxon>
        <taxon>Viridiplantae</taxon>
        <taxon>Streptophyta</taxon>
        <taxon>Embryophyta</taxon>
        <taxon>Tracheophyta</taxon>
        <taxon>Spermatophyta</taxon>
        <taxon>Magnoliopsida</taxon>
        <taxon>eudicotyledons</taxon>
        <taxon>Gunneridae</taxon>
        <taxon>Pentapetalae</taxon>
        <taxon>asterids</taxon>
        <taxon>lamiids</taxon>
        <taxon>Solanales</taxon>
        <taxon>Convolvulaceae</taxon>
        <taxon>Cuscuteae</taxon>
        <taxon>Cuscuta</taxon>
        <taxon>Cuscuta subgen. Cuscuta</taxon>
    </lineage>
</organism>
<feature type="non-terminal residue" evidence="2">
    <location>
        <position position="20"/>
    </location>
</feature>
<reference evidence="2" key="1">
    <citation type="submission" date="2022-07" db="EMBL/GenBank/DDBJ databases">
        <authorList>
            <person name="Macas J."/>
            <person name="Novak P."/>
            <person name="Neumann P."/>
        </authorList>
    </citation>
    <scope>NUCLEOTIDE SEQUENCE</scope>
</reference>
<dbReference type="EMBL" id="CAMAPE010000070">
    <property type="protein sequence ID" value="CAH9115936.1"/>
    <property type="molecule type" value="Genomic_DNA"/>
</dbReference>
<accession>A0A9P1ELH1</accession>